<feature type="transmembrane region" description="Helical" evidence="1">
    <location>
        <begin position="12"/>
        <end position="31"/>
    </location>
</feature>
<dbReference type="Proteomes" id="UP001527099">
    <property type="component" value="Unassembled WGS sequence"/>
</dbReference>
<name>A0ABT4GFX9_9BACL</name>
<feature type="transmembrane region" description="Helical" evidence="1">
    <location>
        <begin position="67"/>
        <end position="85"/>
    </location>
</feature>
<feature type="transmembrane region" description="Helical" evidence="1">
    <location>
        <begin position="368"/>
        <end position="388"/>
    </location>
</feature>
<gene>
    <name evidence="2" type="ORF">M5X19_19455</name>
</gene>
<feature type="transmembrane region" description="Helical" evidence="1">
    <location>
        <begin position="240"/>
        <end position="260"/>
    </location>
</feature>
<proteinExistence type="predicted"/>
<evidence type="ECO:0000313" key="2">
    <source>
        <dbReference type="EMBL" id="MCY9695061.1"/>
    </source>
</evidence>
<keyword evidence="1" id="KW-0812">Transmembrane</keyword>
<feature type="transmembrane region" description="Helical" evidence="1">
    <location>
        <begin position="344"/>
        <end position="361"/>
    </location>
</feature>
<keyword evidence="3" id="KW-1185">Reference proteome</keyword>
<dbReference type="RefSeq" id="WP_268616542.1">
    <property type="nucleotide sequence ID" value="NZ_JAMDMX010000059.1"/>
</dbReference>
<feature type="transmembrane region" description="Helical" evidence="1">
    <location>
        <begin position="444"/>
        <end position="460"/>
    </location>
</feature>
<feature type="transmembrane region" description="Helical" evidence="1">
    <location>
        <begin position="417"/>
        <end position="435"/>
    </location>
</feature>
<evidence type="ECO:0000256" key="1">
    <source>
        <dbReference type="SAM" id="Phobius"/>
    </source>
</evidence>
<sequence length="696" mass="79139">MRYDSLVNQSYHLAHFAIAFLILYWLLPRFIFQDSSGDRLERLTNLFVKACYFYIGIGYLLVLTHLYEVLAVAFVIACVLIFPYLRKGKIEERENAINNFRYRFYDALESGFMLRQTVANWRGRNVLPFKRFRPMRNSPEVPIDVSVLGKGKRDLRWMVSQLTNLAPFWLLVLVIGGSAYIRYFDALTQASPPLSDSYVALAWMKYIERRVLFHDGFYPAGFHITLAYLHKFAAIDQLYVLKYTGPLMSLFIALGQYLVVSRLSGNRYAGIIAAAFYGWAGNIFLGGVWERQIGTNSQEFAFVFIMPAIYFAIRYLQTGKRDVLTALLAACSVAGFVHTLAYGYLAIGVACAVGTALLLSLRQFGMRAVWVSLIGCISAVESVSQLLLAKLIHASENDSVKDFINSKVSVPPTELKPWDYVAAAGILLTLIAALLPKKTKVERLPELASAVFGITALLFYRYGGHLSHSVVIVSRADDEWAIGSIFSIGMGLASVWKLIAFMPKYRILEPIVCASLLAGLYQVNPLQPIKAIKMEWESGVRQYLRIASEYRPKTWTIFSQEEGYDLALGNGFHTYLRDFYAMYDPTGESNFPTRKGQTKPDKYIAPDAFVFHEKQVYRLPKTVGISTVLEPTYQRREQENALFAKWLEEFEKTHAKPDVYYEDDNLVIYHFKYPVDPLNNPESVVNGPEPLHRKEH</sequence>
<feature type="transmembrane region" description="Helical" evidence="1">
    <location>
        <begin position="323"/>
        <end position="338"/>
    </location>
</feature>
<comment type="caution">
    <text evidence="2">The sequence shown here is derived from an EMBL/GenBank/DDBJ whole genome shotgun (WGS) entry which is preliminary data.</text>
</comment>
<accession>A0ABT4GFX9</accession>
<organism evidence="2 3">
    <name type="scientific">Paenibacillus alginolyticus</name>
    <dbReference type="NCBI Taxonomy" id="59839"/>
    <lineage>
        <taxon>Bacteria</taxon>
        <taxon>Bacillati</taxon>
        <taxon>Bacillota</taxon>
        <taxon>Bacilli</taxon>
        <taxon>Bacillales</taxon>
        <taxon>Paenibacillaceae</taxon>
        <taxon>Paenibacillus</taxon>
    </lineage>
</organism>
<evidence type="ECO:0008006" key="4">
    <source>
        <dbReference type="Google" id="ProtNLM"/>
    </source>
</evidence>
<feature type="transmembrane region" description="Helical" evidence="1">
    <location>
        <begin position="162"/>
        <end position="183"/>
    </location>
</feature>
<evidence type="ECO:0000313" key="3">
    <source>
        <dbReference type="Proteomes" id="UP001527099"/>
    </source>
</evidence>
<feature type="transmembrane region" description="Helical" evidence="1">
    <location>
        <begin position="267"/>
        <end position="288"/>
    </location>
</feature>
<keyword evidence="1" id="KW-1133">Transmembrane helix</keyword>
<feature type="transmembrane region" description="Helical" evidence="1">
    <location>
        <begin position="480"/>
        <end position="499"/>
    </location>
</feature>
<protein>
    <recommendedName>
        <fullName evidence="4">Glycosyltransferase RgtA/B/C/D-like domain-containing protein</fullName>
    </recommendedName>
</protein>
<keyword evidence="1" id="KW-0472">Membrane</keyword>
<dbReference type="EMBL" id="JAMDMX010000059">
    <property type="protein sequence ID" value="MCY9695061.1"/>
    <property type="molecule type" value="Genomic_DNA"/>
</dbReference>
<reference evidence="2 3" key="1">
    <citation type="submission" date="2022-05" db="EMBL/GenBank/DDBJ databases">
        <title>Genome Sequencing of Bee-Associated Microbes.</title>
        <authorList>
            <person name="Dunlap C."/>
        </authorList>
    </citation>
    <scope>NUCLEOTIDE SEQUENCE [LARGE SCALE GENOMIC DNA]</scope>
    <source>
        <strain evidence="2 3">NRRL B-14421</strain>
    </source>
</reference>
<feature type="transmembrane region" description="Helical" evidence="1">
    <location>
        <begin position="300"/>
        <end position="316"/>
    </location>
</feature>